<keyword evidence="2" id="KW-1185">Reference proteome</keyword>
<gene>
    <name evidence="1" type="ORF">LOK49_LG04G03618</name>
</gene>
<sequence>MRQLTGANWHDLMMWCVLEVRSLSSQIGSQNPIEGSVRKTTSITLLYFRRSSSVKVFSLLNLACYILLVLVASFVLHQSEDLEYLLWQRRKHLKSWDHDARKELTPLKLRTKAAKFMKATIKTHVASFKRFGGWGDWDHPHLTLDLDYEAAQKWKCTPIGNYEKLAEIYGKDRATGVGAETAKEKVQRWANSSNNDHVDRIEVIDELVHQNEANLESFIVDEDDVVLSLKSGTSSKAKKRKLSNDSERDVDILKTTLQDIASAIREGNASMEKSQGCFSRGELHKVLEEIGIAPHLFTEAYFFLTKKFERMMQFFGCPMEYRKETLERMMYDTENRWMHGGGGFPSFRLRGVSALDVRVGDELNGRHLHRTG</sequence>
<dbReference type="EMBL" id="CM045759">
    <property type="protein sequence ID" value="KAI8017349.1"/>
    <property type="molecule type" value="Genomic_DNA"/>
</dbReference>
<evidence type="ECO:0000313" key="1">
    <source>
        <dbReference type="EMBL" id="KAI8017349.1"/>
    </source>
</evidence>
<keyword evidence="1" id="KW-0436">Ligase</keyword>
<protein>
    <submittedName>
        <fullName evidence="1">Isoleucine--tRNA ligase</fullName>
    </submittedName>
</protein>
<dbReference type="Proteomes" id="UP001060215">
    <property type="component" value="Chromosome 2"/>
</dbReference>
<name>A0ACC0HX88_9ERIC</name>
<comment type="caution">
    <text evidence="1">The sequence shown here is derived from an EMBL/GenBank/DDBJ whole genome shotgun (WGS) entry which is preliminary data.</text>
</comment>
<organism evidence="1 2">
    <name type="scientific">Camellia lanceoleosa</name>
    <dbReference type="NCBI Taxonomy" id="1840588"/>
    <lineage>
        <taxon>Eukaryota</taxon>
        <taxon>Viridiplantae</taxon>
        <taxon>Streptophyta</taxon>
        <taxon>Embryophyta</taxon>
        <taxon>Tracheophyta</taxon>
        <taxon>Spermatophyta</taxon>
        <taxon>Magnoliopsida</taxon>
        <taxon>eudicotyledons</taxon>
        <taxon>Gunneridae</taxon>
        <taxon>Pentapetalae</taxon>
        <taxon>asterids</taxon>
        <taxon>Ericales</taxon>
        <taxon>Theaceae</taxon>
        <taxon>Camellia</taxon>
    </lineage>
</organism>
<proteinExistence type="predicted"/>
<reference evidence="1 2" key="1">
    <citation type="journal article" date="2022" name="Plant J.">
        <title>Chromosome-level genome of Camellia lanceoleosa provides a valuable resource for understanding genome evolution and self-incompatibility.</title>
        <authorList>
            <person name="Gong W."/>
            <person name="Xiao S."/>
            <person name="Wang L."/>
            <person name="Liao Z."/>
            <person name="Chang Y."/>
            <person name="Mo W."/>
            <person name="Hu G."/>
            <person name="Li W."/>
            <person name="Zhao G."/>
            <person name="Zhu H."/>
            <person name="Hu X."/>
            <person name="Ji K."/>
            <person name="Xiang X."/>
            <person name="Song Q."/>
            <person name="Yuan D."/>
            <person name="Jin S."/>
            <person name="Zhang L."/>
        </authorList>
    </citation>
    <scope>NUCLEOTIDE SEQUENCE [LARGE SCALE GENOMIC DNA]</scope>
    <source>
        <strain evidence="1">SQ_2022a</strain>
    </source>
</reference>
<accession>A0ACC0HX88</accession>
<evidence type="ECO:0000313" key="2">
    <source>
        <dbReference type="Proteomes" id="UP001060215"/>
    </source>
</evidence>